<comment type="caution">
    <text evidence="3">The sequence shown here is derived from an EMBL/GenBank/DDBJ whole genome shotgun (WGS) entry which is preliminary data.</text>
</comment>
<accession>A0ABT1UJQ3</accession>
<sequence length="397" mass="42186">MASSIRFNSLLVPVLALVLAACDGGLLHKSVDADSSANASGRQTSVQGAAAIGAGGVEEARRAAIDDAVQRASAQLKRSNPAGAAISDIKVVDEWQDGGVYHIQALAVLSDRQHCASPYRKKIVATGFPIMNAEQVSSSESQDLFSGIPREINNRLMETGDFIGRNLTNAVLYSRPDIAPEILPTTGSAESVIVNVARQYNAQFVLSGVIRGFRTESTEFVRGTGVLAEIKSMARDFIGRRSIDFDVFVHDGFSGALLFQQRYSASILGDVSLPNGYNVGSERFNDTPSGHKISELIQQASEDLHRLFGCYPFTTRVLESANNRIVIAAGAQDKIRVGDKLMIYSASGIAPSGRGLSDQVGMLTVSEVSANTAAGSLDAGAQGMVRPGDWVKSFASQ</sequence>
<feature type="chain" id="PRO_5045800426" description="Flagellar assembly protein T middle domain-containing protein" evidence="1">
    <location>
        <begin position="21"/>
        <end position="397"/>
    </location>
</feature>
<dbReference type="EMBL" id="JANIBM010000023">
    <property type="protein sequence ID" value="MCQ8182467.1"/>
    <property type="molecule type" value="Genomic_DNA"/>
</dbReference>
<evidence type="ECO:0000313" key="3">
    <source>
        <dbReference type="EMBL" id="MCQ8182467.1"/>
    </source>
</evidence>
<proteinExistence type="predicted"/>
<feature type="signal peptide" evidence="1">
    <location>
        <begin position="1"/>
        <end position="20"/>
    </location>
</feature>
<dbReference type="Gene3D" id="3.40.50.10610">
    <property type="entry name" value="ABC-type transport auxiliary lipoprotein component"/>
    <property type="match status" value="1"/>
</dbReference>
<reference evidence="3 4" key="1">
    <citation type="submission" date="2022-07" db="EMBL/GenBank/DDBJ databases">
        <title>Methylomonas rivi sp. nov., Methylomonas rosea sp. nov., Methylomonas aureus sp. nov. and Methylomonas subterranea sp. nov., four novel methanotrophs isolated from a freshwater creek and the deep terrestrial subsurface.</title>
        <authorList>
            <person name="Abin C."/>
            <person name="Sankaranarayanan K."/>
            <person name="Garner C."/>
            <person name="Sindelar R."/>
            <person name="Kotary K."/>
            <person name="Garner R."/>
            <person name="Barclay S."/>
            <person name="Lawson P."/>
            <person name="Krumholz L."/>
        </authorList>
    </citation>
    <scope>NUCLEOTIDE SEQUENCE [LARGE SCALE GENOMIC DNA]</scope>
    <source>
        <strain evidence="3 4">SURF-1</strain>
    </source>
</reference>
<dbReference type="Proteomes" id="UP001524569">
    <property type="component" value="Unassembled WGS sequence"/>
</dbReference>
<dbReference type="InterPro" id="IPR032386">
    <property type="entry name" value="FlgT_M"/>
</dbReference>
<dbReference type="RefSeq" id="WP_256611778.1">
    <property type="nucleotide sequence ID" value="NZ_JANIBM010000023.1"/>
</dbReference>
<gene>
    <name evidence="3" type="ORF">NP603_15200</name>
</gene>
<protein>
    <recommendedName>
        <fullName evidence="2">Flagellar assembly protein T middle domain-containing protein</fullName>
    </recommendedName>
</protein>
<evidence type="ECO:0000259" key="2">
    <source>
        <dbReference type="Pfam" id="PF16539"/>
    </source>
</evidence>
<feature type="domain" description="Flagellar assembly protein T middle" evidence="2">
    <location>
        <begin position="114"/>
        <end position="276"/>
    </location>
</feature>
<evidence type="ECO:0000256" key="1">
    <source>
        <dbReference type="SAM" id="SignalP"/>
    </source>
</evidence>
<dbReference type="PROSITE" id="PS51257">
    <property type="entry name" value="PROKAR_LIPOPROTEIN"/>
    <property type="match status" value="1"/>
</dbReference>
<dbReference type="Pfam" id="PF16539">
    <property type="entry name" value="FlgT_M"/>
    <property type="match status" value="1"/>
</dbReference>
<organism evidence="3 4">
    <name type="scientific">Methylomonas aurea</name>
    <dbReference type="NCBI Taxonomy" id="2952224"/>
    <lineage>
        <taxon>Bacteria</taxon>
        <taxon>Pseudomonadati</taxon>
        <taxon>Pseudomonadota</taxon>
        <taxon>Gammaproteobacteria</taxon>
        <taxon>Methylococcales</taxon>
        <taxon>Methylococcaceae</taxon>
        <taxon>Methylomonas</taxon>
    </lineage>
</organism>
<name>A0ABT1UJQ3_9GAMM</name>
<keyword evidence="4" id="KW-1185">Reference proteome</keyword>
<keyword evidence="1" id="KW-0732">Signal</keyword>
<evidence type="ECO:0000313" key="4">
    <source>
        <dbReference type="Proteomes" id="UP001524569"/>
    </source>
</evidence>